<dbReference type="InterPro" id="IPR023393">
    <property type="entry name" value="START-like_dom_sf"/>
</dbReference>
<name>A0A556PL17_9BACI</name>
<dbReference type="SUPFAM" id="SSF55961">
    <property type="entry name" value="Bet v1-like"/>
    <property type="match status" value="1"/>
</dbReference>
<comment type="caution">
    <text evidence="1">The sequence shown here is derived from an EMBL/GenBank/DDBJ whole genome shotgun (WGS) entry which is preliminary data.</text>
</comment>
<dbReference type="Proteomes" id="UP000316425">
    <property type="component" value="Unassembled WGS sequence"/>
</dbReference>
<protein>
    <recommendedName>
        <fullName evidence="3">SRPBCC family protein</fullName>
    </recommendedName>
</protein>
<evidence type="ECO:0000313" key="1">
    <source>
        <dbReference type="EMBL" id="TSJ65083.1"/>
    </source>
</evidence>
<evidence type="ECO:0000313" key="2">
    <source>
        <dbReference type="Proteomes" id="UP000316425"/>
    </source>
</evidence>
<dbReference type="Gene3D" id="3.30.530.20">
    <property type="match status" value="1"/>
</dbReference>
<dbReference type="AlphaFoldDB" id="A0A556PL17"/>
<reference evidence="1 2" key="1">
    <citation type="submission" date="2019-07" db="EMBL/GenBank/DDBJ databases">
        <title>Allobacillus sp. nov. SKP isolated from shrimp paste of Euphausiacea.</title>
        <authorList>
            <person name="Kanchanasin P."/>
            <person name="Tanasupawat S."/>
            <person name="Shi W."/>
            <person name="Wu L."/>
            <person name="Ma J."/>
        </authorList>
    </citation>
    <scope>NUCLEOTIDE SEQUENCE [LARGE SCALE GENOMIC DNA]</scope>
    <source>
        <strain evidence="1 2">SKP4-8</strain>
    </source>
</reference>
<organism evidence="1 2">
    <name type="scientific">Allobacillus salarius</name>
    <dbReference type="NCBI Taxonomy" id="1955272"/>
    <lineage>
        <taxon>Bacteria</taxon>
        <taxon>Bacillati</taxon>
        <taxon>Bacillota</taxon>
        <taxon>Bacilli</taxon>
        <taxon>Bacillales</taxon>
        <taxon>Bacillaceae</taxon>
        <taxon>Allobacillus</taxon>
    </lineage>
</organism>
<dbReference type="InterPro" id="IPR019587">
    <property type="entry name" value="Polyketide_cyclase/dehydratase"/>
</dbReference>
<proteinExistence type="predicted"/>
<dbReference type="Pfam" id="PF10604">
    <property type="entry name" value="Polyketide_cyc2"/>
    <property type="match status" value="1"/>
</dbReference>
<evidence type="ECO:0008006" key="3">
    <source>
        <dbReference type="Google" id="ProtNLM"/>
    </source>
</evidence>
<keyword evidence="2" id="KW-1185">Reference proteome</keyword>
<dbReference type="EMBL" id="VMHE01000012">
    <property type="protein sequence ID" value="TSJ65083.1"/>
    <property type="molecule type" value="Genomic_DNA"/>
</dbReference>
<gene>
    <name evidence="1" type="ORF">FPQ13_08115</name>
</gene>
<dbReference type="RefSeq" id="WP_144088847.1">
    <property type="nucleotide sequence ID" value="NZ_VMHE01000012.1"/>
</dbReference>
<sequence>MAIQLETVIEAPIEQVFDVALNYRYTEKMSHIEDIEVITDGPVALNTGIKETRNIRGFKVENILKVTEFEPNKRFTVESQQHQLFVKYTYLFSEVDNGTKVEFIGKLKPSGIKNKLYKPLITRMIKKEDGEQLQAMKQYIEENDQ</sequence>
<dbReference type="OrthoDB" id="1903764at2"/>
<accession>A0A556PL17</accession>